<dbReference type="GeneID" id="85437421"/>
<dbReference type="RefSeq" id="XP_060408468.1">
    <property type="nucleotide sequence ID" value="XM_060553181.1"/>
</dbReference>
<dbReference type="Proteomes" id="UP001230504">
    <property type="component" value="Unassembled WGS sequence"/>
</dbReference>
<feature type="region of interest" description="Disordered" evidence="1">
    <location>
        <begin position="28"/>
        <end position="48"/>
    </location>
</feature>
<proteinExistence type="predicted"/>
<dbReference type="AlphaFoldDB" id="A0AAD8PMG2"/>
<feature type="compositionally biased region" description="Polar residues" evidence="1">
    <location>
        <begin position="35"/>
        <end position="48"/>
    </location>
</feature>
<name>A0AAD8PMG2_9PEZI</name>
<evidence type="ECO:0000313" key="3">
    <source>
        <dbReference type="Proteomes" id="UP001230504"/>
    </source>
</evidence>
<comment type="caution">
    <text evidence="2">The sequence shown here is derived from an EMBL/GenBank/DDBJ whole genome shotgun (WGS) entry which is preliminary data.</text>
</comment>
<sequence>MTVAWDIPSNGHPTSKLCFPLRRGRRRGRAHHADSSQPGQGQFHNNPLSMCKYRDYPSERRCENAARVGKKKVTASFVDQYRREEDIWMMGRVGTETVHLVIPYCFCPASTDLVYIRGIDFAMSRPGHPRCRLVHLLVRPSWSLSSHKHLYSSSTSEPSPAARKAIITSSSFFPPIVPRMRSPLPNLITRRRAHAKPLLPPTRWVHHGCRRRAI</sequence>
<evidence type="ECO:0000313" key="2">
    <source>
        <dbReference type="EMBL" id="KAK1572673.1"/>
    </source>
</evidence>
<organism evidence="2 3">
    <name type="scientific">Colletotrichum navitas</name>
    <dbReference type="NCBI Taxonomy" id="681940"/>
    <lineage>
        <taxon>Eukaryota</taxon>
        <taxon>Fungi</taxon>
        <taxon>Dikarya</taxon>
        <taxon>Ascomycota</taxon>
        <taxon>Pezizomycotina</taxon>
        <taxon>Sordariomycetes</taxon>
        <taxon>Hypocreomycetidae</taxon>
        <taxon>Glomerellales</taxon>
        <taxon>Glomerellaceae</taxon>
        <taxon>Colletotrichum</taxon>
        <taxon>Colletotrichum graminicola species complex</taxon>
    </lineage>
</organism>
<dbReference type="EMBL" id="JAHLJV010000106">
    <property type="protein sequence ID" value="KAK1572673.1"/>
    <property type="molecule type" value="Genomic_DNA"/>
</dbReference>
<protein>
    <submittedName>
        <fullName evidence="2">Uncharacterized protein</fullName>
    </submittedName>
</protein>
<evidence type="ECO:0000256" key="1">
    <source>
        <dbReference type="SAM" id="MobiDB-lite"/>
    </source>
</evidence>
<accession>A0AAD8PMG2</accession>
<gene>
    <name evidence="2" type="ORF">LY79DRAFT_44743</name>
</gene>
<keyword evidence="3" id="KW-1185">Reference proteome</keyword>
<reference evidence="2" key="1">
    <citation type="submission" date="2021-06" db="EMBL/GenBank/DDBJ databases">
        <title>Comparative genomics, transcriptomics and evolutionary studies reveal genomic signatures of adaptation to plant cell wall in hemibiotrophic fungi.</title>
        <authorList>
            <consortium name="DOE Joint Genome Institute"/>
            <person name="Baroncelli R."/>
            <person name="Diaz J.F."/>
            <person name="Benocci T."/>
            <person name="Peng M."/>
            <person name="Battaglia E."/>
            <person name="Haridas S."/>
            <person name="Andreopoulos W."/>
            <person name="Labutti K."/>
            <person name="Pangilinan J."/>
            <person name="Floch G.L."/>
            <person name="Makela M.R."/>
            <person name="Henrissat B."/>
            <person name="Grigoriev I.V."/>
            <person name="Crouch J.A."/>
            <person name="De Vries R.P."/>
            <person name="Sukno S.A."/>
            <person name="Thon M.R."/>
        </authorList>
    </citation>
    <scope>NUCLEOTIDE SEQUENCE</scope>
    <source>
        <strain evidence="2">CBS 125086</strain>
    </source>
</reference>